<dbReference type="Proteomes" id="UP000027920">
    <property type="component" value="Unassembled WGS sequence"/>
</dbReference>
<dbReference type="Gene3D" id="3.30.1360.20">
    <property type="entry name" value="Transcriptional coactivator/pterin dehydratase"/>
    <property type="match status" value="1"/>
</dbReference>
<dbReference type="InterPro" id="IPR001533">
    <property type="entry name" value="Pterin_deHydtase"/>
</dbReference>
<name>A0A072PGX4_9EURO</name>
<gene>
    <name evidence="6" type="ORF">A1O9_04198</name>
</gene>
<sequence>SSSSSPSTAPATAPTTTRPIHISSDRKTITLHDANGETTTQLFSPTPKISSEKLERALAPLLLPPLPSSGLEYAHSQSPSGWQLDPQHGDAIHRHFAFESKAKREEAIERIMRVADEMKHHPHIARGEWNAASPPQQDSRPWSCFPLTVTCTTHQPRGLSGKDARLAAAVDGLALVDDDILWALEEWDVQGGTDTGREMIRRIREEQARLVGINRRAIADALSSCGCADAKAE</sequence>
<evidence type="ECO:0000256" key="5">
    <source>
        <dbReference type="SAM" id="MobiDB-lite"/>
    </source>
</evidence>
<evidence type="ECO:0000313" key="6">
    <source>
        <dbReference type="EMBL" id="KEF59354.1"/>
    </source>
</evidence>
<dbReference type="HOGENOM" id="CLU_087339_0_0_1"/>
<comment type="similarity">
    <text evidence="2">Belongs to the pterin-4-alpha-carbinolamine dehydratase family.</text>
</comment>
<evidence type="ECO:0000256" key="1">
    <source>
        <dbReference type="ARBA" id="ARBA00001554"/>
    </source>
</evidence>
<dbReference type="GeneID" id="25279131"/>
<dbReference type="Pfam" id="PF01329">
    <property type="entry name" value="Pterin_4a"/>
    <property type="match status" value="1"/>
</dbReference>
<comment type="caution">
    <text evidence="6">The sequence shown here is derived from an EMBL/GenBank/DDBJ whole genome shotgun (WGS) entry which is preliminary data.</text>
</comment>
<protein>
    <recommendedName>
        <fullName evidence="3">4a-hydroxytetrahydrobiopterin dehydratase</fullName>
        <ecNumber evidence="3">4.2.1.96</ecNumber>
    </recommendedName>
</protein>
<feature type="non-terminal residue" evidence="6">
    <location>
        <position position="1"/>
    </location>
</feature>
<organism evidence="6 7">
    <name type="scientific">Exophiala aquamarina CBS 119918</name>
    <dbReference type="NCBI Taxonomy" id="1182545"/>
    <lineage>
        <taxon>Eukaryota</taxon>
        <taxon>Fungi</taxon>
        <taxon>Dikarya</taxon>
        <taxon>Ascomycota</taxon>
        <taxon>Pezizomycotina</taxon>
        <taxon>Eurotiomycetes</taxon>
        <taxon>Chaetothyriomycetidae</taxon>
        <taxon>Chaetothyriales</taxon>
        <taxon>Herpotrichiellaceae</taxon>
        <taxon>Exophiala</taxon>
    </lineage>
</organism>
<dbReference type="InterPro" id="IPR036428">
    <property type="entry name" value="PCD_sf"/>
</dbReference>
<dbReference type="AlphaFoldDB" id="A0A072PGX4"/>
<proteinExistence type="inferred from homology"/>
<evidence type="ECO:0000256" key="3">
    <source>
        <dbReference type="ARBA" id="ARBA00013252"/>
    </source>
</evidence>
<dbReference type="GO" id="GO:0006729">
    <property type="term" value="P:tetrahydrobiopterin biosynthetic process"/>
    <property type="evidence" value="ECO:0007669"/>
    <property type="project" value="InterPro"/>
</dbReference>
<feature type="non-terminal residue" evidence="6">
    <location>
        <position position="233"/>
    </location>
</feature>
<evidence type="ECO:0000256" key="4">
    <source>
        <dbReference type="ARBA" id="ARBA00023239"/>
    </source>
</evidence>
<comment type="catalytic activity">
    <reaction evidence="1">
        <text>(4aS,6R)-4a-hydroxy-L-erythro-5,6,7,8-tetrahydrobiopterin = (6R)-L-erythro-6,7-dihydrobiopterin + H2O</text>
        <dbReference type="Rhea" id="RHEA:11920"/>
        <dbReference type="ChEBI" id="CHEBI:15377"/>
        <dbReference type="ChEBI" id="CHEBI:15642"/>
        <dbReference type="ChEBI" id="CHEBI:43120"/>
        <dbReference type="EC" id="4.2.1.96"/>
    </reaction>
</comment>
<reference evidence="6 7" key="1">
    <citation type="submission" date="2013-03" db="EMBL/GenBank/DDBJ databases">
        <title>The Genome Sequence of Exophiala aquamarina CBS 119918.</title>
        <authorList>
            <consortium name="The Broad Institute Genomics Platform"/>
            <person name="Cuomo C."/>
            <person name="de Hoog S."/>
            <person name="Gorbushina A."/>
            <person name="Walker B."/>
            <person name="Young S.K."/>
            <person name="Zeng Q."/>
            <person name="Gargeya S."/>
            <person name="Fitzgerald M."/>
            <person name="Haas B."/>
            <person name="Abouelleil A."/>
            <person name="Allen A.W."/>
            <person name="Alvarado L."/>
            <person name="Arachchi H.M."/>
            <person name="Berlin A.M."/>
            <person name="Chapman S.B."/>
            <person name="Gainer-Dewar J."/>
            <person name="Goldberg J."/>
            <person name="Griggs A."/>
            <person name="Gujja S."/>
            <person name="Hansen M."/>
            <person name="Howarth C."/>
            <person name="Imamovic A."/>
            <person name="Ireland A."/>
            <person name="Larimer J."/>
            <person name="McCowan C."/>
            <person name="Murphy C."/>
            <person name="Pearson M."/>
            <person name="Poon T.W."/>
            <person name="Priest M."/>
            <person name="Roberts A."/>
            <person name="Saif S."/>
            <person name="Shea T."/>
            <person name="Sisk P."/>
            <person name="Sykes S."/>
            <person name="Wortman J."/>
            <person name="Nusbaum C."/>
            <person name="Birren B."/>
        </authorList>
    </citation>
    <scope>NUCLEOTIDE SEQUENCE [LARGE SCALE GENOMIC DNA]</scope>
    <source>
        <strain evidence="6 7">CBS 119918</strain>
    </source>
</reference>
<dbReference type="RefSeq" id="XP_013261944.1">
    <property type="nucleotide sequence ID" value="XM_013406490.1"/>
</dbReference>
<dbReference type="GO" id="GO:0008124">
    <property type="term" value="F:4-alpha-hydroxytetrahydrobiopterin dehydratase activity"/>
    <property type="evidence" value="ECO:0007669"/>
    <property type="project" value="UniProtKB-EC"/>
</dbReference>
<keyword evidence="7" id="KW-1185">Reference proteome</keyword>
<feature type="region of interest" description="Disordered" evidence="5">
    <location>
        <begin position="1"/>
        <end position="25"/>
    </location>
</feature>
<evidence type="ECO:0000256" key="2">
    <source>
        <dbReference type="ARBA" id="ARBA00006472"/>
    </source>
</evidence>
<keyword evidence="4" id="KW-0456">Lyase</keyword>
<dbReference type="EMBL" id="AMGV01000003">
    <property type="protein sequence ID" value="KEF59354.1"/>
    <property type="molecule type" value="Genomic_DNA"/>
</dbReference>
<dbReference type="OrthoDB" id="277398at2759"/>
<dbReference type="SUPFAM" id="SSF55248">
    <property type="entry name" value="PCD-like"/>
    <property type="match status" value="1"/>
</dbReference>
<dbReference type="VEuPathDB" id="FungiDB:A1O9_04198"/>
<dbReference type="EC" id="4.2.1.96" evidence="3"/>
<evidence type="ECO:0000313" key="7">
    <source>
        <dbReference type="Proteomes" id="UP000027920"/>
    </source>
</evidence>
<feature type="compositionally biased region" description="Low complexity" evidence="5">
    <location>
        <begin position="1"/>
        <end position="17"/>
    </location>
</feature>
<accession>A0A072PGX4</accession>